<evidence type="ECO:0000256" key="6">
    <source>
        <dbReference type="ARBA" id="ARBA00023136"/>
    </source>
</evidence>
<comment type="similarity">
    <text evidence="2">Belongs to the CPA3 antiporters (TC 2.A.63) subunit D family.</text>
</comment>
<organism evidence="10 11">
    <name type="scientific">Hydrogenophaga intermedia</name>
    <dbReference type="NCBI Taxonomy" id="65786"/>
    <lineage>
        <taxon>Bacteria</taxon>
        <taxon>Pseudomonadati</taxon>
        <taxon>Pseudomonadota</taxon>
        <taxon>Betaproteobacteria</taxon>
        <taxon>Burkholderiales</taxon>
        <taxon>Comamonadaceae</taxon>
        <taxon>Hydrogenophaga</taxon>
    </lineage>
</organism>
<evidence type="ECO:0000256" key="8">
    <source>
        <dbReference type="SAM" id="Phobius"/>
    </source>
</evidence>
<keyword evidence="5 8" id="KW-1133">Transmembrane helix</keyword>
<feature type="transmembrane region" description="Helical" evidence="8">
    <location>
        <begin position="6"/>
        <end position="24"/>
    </location>
</feature>
<feature type="transmembrane region" description="Helical" evidence="8">
    <location>
        <begin position="134"/>
        <end position="152"/>
    </location>
</feature>
<feature type="transmembrane region" description="Helical" evidence="8">
    <location>
        <begin position="205"/>
        <end position="231"/>
    </location>
</feature>
<protein>
    <submittedName>
        <fullName evidence="10">NADH dehydrogenase</fullName>
    </submittedName>
</protein>
<keyword evidence="3" id="KW-1003">Cell membrane</keyword>
<keyword evidence="4 7" id="KW-0812">Transmembrane</keyword>
<gene>
    <name evidence="10" type="ORF">BN948_03155</name>
</gene>
<reference evidence="11" key="1">
    <citation type="submission" date="2014-11" db="EMBL/GenBank/DDBJ databases">
        <title>Draft genome sequence of Hydrogenophaga intermedia S1.</title>
        <authorList>
            <person name="Gan H.M."/>
            <person name="Chew T.H."/>
            <person name="Stolz A."/>
        </authorList>
    </citation>
    <scope>NUCLEOTIDE SEQUENCE [LARGE SCALE GENOMIC DNA]</scope>
    <source>
        <strain evidence="11">S1</strain>
    </source>
</reference>
<feature type="transmembrane region" description="Helical" evidence="8">
    <location>
        <begin position="310"/>
        <end position="334"/>
    </location>
</feature>
<dbReference type="PANTHER" id="PTHR42703:SF1">
    <property type="entry name" value="NA(+)_H(+) ANTIPORTER SUBUNIT D1"/>
    <property type="match status" value="1"/>
</dbReference>
<sequence>MTPHLLLTLPVAIPLATLALCALLQRRPALQRAISLLGSAGLLIASGLLLRAVFDGTVLATQFGRWPAPFGISFVADRFAAAMVVITGLMAVAVSVYALASGAKERERAWFHPLYHGLLLGVTGAFLTGDIFNLYVWFEIMLIASFGLLVQGGTRAQLDAGVKYVVLNLLVTTLFLLGVGLLYGLTGTLNMADLSLALPQVPNQGLVGTLALLFLLAFGAKAAVFPLFFWLPAAYHTASAPVVAIFAALLTKVGVYAILRCFTLVFGGTLDFIGPIVGVLAALTMVTGVLGAAAHYDVRRILSFHIISQIGYMLVGLAVATPLAIAGAILYVLHHIVVKANLFLIAGAIRLAGGSHDLKRIGGLHRSAPMLALLFVVPALSLAGLPPLSGFWAKFLVIRSSLEAGHVALAVVALVVGALTLYSMLKIWNEAFWKAPGERSMRAASEWRAHGASRAALLLPIAALAAITLTIGLWTEPFVDFSIRAAEQMLGREAYVQAVLGAQAPAAPLPVSLPEGVAP</sequence>
<comment type="subcellular location">
    <subcellularLocation>
        <location evidence="1">Cell membrane</location>
        <topology evidence="1">Multi-pass membrane protein</topology>
    </subcellularLocation>
    <subcellularLocation>
        <location evidence="7">Membrane</location>
        <topology evidence="7">Multi-pass membrane protein</topology>
    </subcellularLocation>
</comment>
<evidence type="ECO:0000256" key="1">
    <source>
        <dbReference type="ARBA" id="ARBA00004651"/>
    </source>
</evidence>
<dbReference type="Pfam" id="PF00361">
    <property type="entry name" value="Proton_antipo_M"/>
    <property type="match status" value="1"/>
</dbReference>
<feature type="transmembrane region" description="Helical" evidence="8">
    <location>
        <begin position="36"/>
        <end position="59"/>
    </location>
</feature>
<dbReference type="InterPro" id="IPR001750">
    <property type="entry name" value="ND/Mrp_TM"/>
</dbReference>
<proteinExistence type="inferred from homology"/>
<feature type="transmembrane region" description="Helical" evidence="8">
    <location>
        <begin position="272"/>
        <end position="298"/>
    </location>
</feature>
<feature type="transmembrane region" description="Helical" evidence="8">
    <location>
        <begin position="109"/>
        <end position="128"/>
    </location>
</feature>
<dbReference type="AlphaFoldDB" id="A0A1L1PLY7"/>
<dbReference type="EMBL" id="CCAE010000028">
    <property type="protein sequence ID" value="CDN88719.1"/>
    <property type="molecule type" value="Genomic_DNA"/>
</dbReference>
<evidence type="ECO:0000259" key="9">
    <source>
        <dbReference type="Pfam" id="PF00361"/>
    </source>
</evidence>
<feature type="transmembrane region" description="Helical" evidence="8">
    <location>
        <begin position="370"/>
        <end position="392"/>
    </location>
</feature>
<evidence type="ECO:0000256" key="5">
    <source>
        <dbReference type="ARBA" id="ARBA00022989"/>
    </source>
</evidence>
<feature type="transmembrane region" description="Helical" evidence="8">
    <location>
        <begin position="79"/>
        <end position="100"/>
    </location>
</feature>
<dbReference type="Proteomes" id="UP000028878">
    <property type="component" value="Unassembled WGS sequence"/>
</dbReference>
<evidence type="ECO:0000313" key="11">
    <source>
        <dbReference type="Proteomes" id="UP000028878"/>
    </source>
</evidence>
<dbReference type="NCBIfam" id="NF009306">
    <property type="entry name" value="PRK12663.1"/>
    <property type="match status" value="1"/>
</dbReference>
<dbReference type="GO" id="GO:0008137">
    <property type="term" value="F:NADH dehydrogenase (ubiquinone) activity"/>
    <property type="evidence" value="ECO:0007669"/>
    <property type="project" value="InterPro"/>
</dbReference>
<evidence type="ECO:0000256" key="3">
    <source>
        <dbReference type="ARBA" id="ARBA00022475"/>
    </source>
</evidence>
<dbReference type="InterPro" id="IPR050586">
    <property type="entry name" value="CPA3_Na-H_Antiporter_D"/>
</dbReference>
<feature type="transmembrane region" description="Helical" evidence="8">
    <location>
        <begin position="243"/>
        <end position="266"/>
    </location>
</feature>
<evidence type="ECO:0000256" key="7">
    <source>
        <dbReference type="RuleBase" id="RU000320"/>
    </source>
</evidence>
<evidence type="ECO:0000256" key="2">
    <source>
        <dbReference type="ARBA" id="ARBA00005346"/>
    </source>
</evidence>
<dbReference type="PANTHER" id="PTHR42703">
    <property type="entry name" value="NADH DEHYDROGENASE"/>
    <property type="match status" value="1"/>
</dbReference>
<dbReference type="RefSeq" id="WP_009519458.1">
    <property type="nucleotide sequence ID" value="NZ_CCAE010000028.1"/>
</dbReference>
<dbReference type="GO" id="GO:0042773">
    <property type="term" value="P:ATP synthesis coupled electron transport"/>
    <property type="evidence" value="ECO:0007669"/>
    <property type="project" value="InterPro"/>
</dbReference>
<name>A0A1L1PLY7_HYDIT</name>
<feature type="transmembrane region" description="Helical" evidence="8">
    <location>
        <begin position="455"/>
        <end position="474"/>
    </location>
</feature>
<feature type="transmembrane region" description="Helical" evidence="8">
    <location>
        <begin position="404"/>
        <end position="425"/>
    </location>
</feature>
<keyword evidence="6 8" id="KW-0472">Membrane</keyword>
<keyword evidence="11" id="KW-1185">Reference proteome</keyword>
<feature type="domain" description="NADH:quinone oxidoreductase/Mrp antiporter transmembrane" evidence="9">
    <location>
        <begin position="130"/>
        <end position="419"/>
    </location>
</feature>
<dbReference type="PRINTS" id="PR01437">
    <property type="entry name" value="NUOXDRDTASE4"/>
</dbReference>
<evidence type="ECO:0000313" key="10">
    <source>
        <dbReference type="EMBL" id="CDN88719.1"/>
    </source>
</evidence>
<dbReference type="GO" id="GO:0005886">
    <property type="term" value="C:plasma membrane"/>
    <property type="evidence" value="ECO:0007669"/>
    <property type="project" value="UniProtKB-SubCell"/>
</dbReference>
<accession>A0A1L1PLY7</accession>
<dbReference type="InterPro" id="IPR003918">
    <property type="entry name" value="NADH_UbQ_OxRdtase"/>
</dbReference>
<evidence type="ECO:0000256" key="4">
    <source>
        <dbReference type="ARBA" id="ARBA00022692"/>
    </source>
</evidence>
<feature type="transmembrane region" description="Helical" evidence="8">
    <location>
        <begin position="164"/>
        <end position="185"/>
    </location>
</feature>